<dbReference type="EMBL" id="JBHSBL010000041">
    <property type="protein sequence ID" value="MFC4072661.1"/>
    <property type="molecule type" value="Genomic_DNA"/>
</dbReference>
<name>A0ABV8J9G2_9ACTN</name>
<organism evidence="1 2">
    <name type="scientific">Actinoplanes subglobosus</name>
    <dbReference type="NCBI Taxonomy" id="1547892"/>
    <lineage>
        <taxon>Bacteria</taxon>
        <taxon>Bacillati</taxon>
        <taxon>Actinomycetota</taxon>
        <taxon>Actinomycetes</taxon>
        <taxon>Micromonosporales</taxon>
        <taxon>Micromonosporaceae</taxon>
        <taxon>Actinoplanes</taxon>
    </lineage>
</organism>
<dbReference type="Proteomes" id="UP001595867">
    <property type="component" value="Unassembled WGS sequence"/>
</dbReference>
<evidence type="ECO:0000313" key="2">
    <source>
        <dbReference type="Proteomes" id="UP001595867"/>
    </source>
</evidence>
<proteinExistence type="predicted"/>
<comment type="caution">
    <text evidence="1">The sequence shown here is derived from an EMBL/GenBank/DDBJ whole genome shotgun (WGS) entry which is preliminary data.</text>
</comment>
<sequence>MPQSIAGRVLAQVVREGFRAHDAVIHPFGAGAPDGPGDTGGLLVTGVPLRIDGYPAGILCLHHERPLSPGLHWLLAEVAVQMGHLLSDHALADDRFYELMALASRAAVATEE</sequence>
<accession>A0ABV8J9G2</accession>
<evidence type="ECO:0008006" key="3">
    <source>
        <dbReference type="Google" id="ProtNLM"/>
    </source>
</evidence>
<dbReference type="RefSeq" id="WP_378073534.1">
    <property type="nucleotide sequence ID" value="NZ_JBHSBL010000041.1"/>
</dbReference>
<keyword evidence="2" id="KW-1185">Reference proteome</keyword>
<reference evidence="2" key="1">
    <citation type="journal article" date="2019" name="Int. J. Syst. Evol. Microbiol.">
        <title>The Global Catalogue of Microorganisms (GCM) 10K type strain sequencing project: providing services to taxonomists for standard genome sequencing and annotation.</title>
        <authorList>
            <consortium name="The Broad Institute Genomics Platform"/>
            <consortium name="The Broad Institute Genome Sequencing Center for Infectious Disease"/>
            <person name="Wu L."/>
            <person name="Ma J."/>
        </authorList>
    </citation>
    <scope>NUCLEOTIDE SEQUENCE [LARGE SCALE GENOMIC DNA]</scope>
    <source>
        <strain evidence="2">TBRC 5832</strain>
    </source>
</reference>
<evidence type="ECO:0000313" key="1">
    <source>
        <dbReference type="EMBL" id="MFC4072661.1"/>
    </source>
</evidence>
<gene>
    <name evidence="1" type="ORF">ACFO0C_47680</name>
</gene>
<protein>
    <recommendedName>
        <fullName evidence="3">GAF domain-containing protein</fullName>
    </recommendedName>
</protein>